<dbReference type="PANTHER" id="PTHR43767">
    <property type="entry name" value="LONG-CHAIN-FATTY-ACID--COA LIGASE"/>
    <property type="match status" value="1"/>
</dbReference>
<dbReference type="PANTHER" id="PTHR43767:SF10">
    <property type="entry name" value="SURFACTIN SYNTHASE SUBUNIT 1"/>
    <property type="match status" value="1"/>
</dbReference>
<evidence type="ECO:0000259" key="1">
    <source>
        <dbReference type="Pfam" id="PF00501"/>
    </source>
</evidence>
<dbReference type="RefSeq" id="WP_303542972.1">
    <property type="nucleotide sequence ID" value="NZ_JAUOTP010000005.1"/>
</dbReference>
<accession>A0ABT8YA12</accession>
<dbReference type="EMBL" id="JAUOTP010000005">
    <property type="protein sequence ID" value="MDO6415160.1"/>
    <property type="molecule type" value="Genomic_DNA"/>
</dbReference>
<dbReference type="InterPro" id="IPR042099">
    <property type="entry name" value="ANL_N_sf"/>
</dbReference>
<organism evidence="2 3">
    <name type="scientific">Sphingomonas natans</name>
    <dbReference type="NCBI Taxonomy" id="3063330"/>
    <lineage>
        <taxon>Bacteria</taxon>
        <taxon>Pseudomonadati</taxon>
        <taxon>Pseudomonadota</taxon>
        <taxon>Alphaproteobacteria</taxon>
        <taxon>Sphingomonadales</taxon>
        <taxon>Sphingomonadaceae</taxon>
        <taxon>Sphingomonas</taxon>
    </lineage>
</organism>
<dbReference type="Proteomes" id="UP001169764">
    <property type="component" value="Unassembled WGS sequence"/>
</dbReference>
<reference evidence="2" key="1">
    <citation type="submission" date="2023-07" db="EMBL/GenBank/DDBJ databases">
        <authorList>
            <person name="Kim M."/>
        </authorList>
    </citation>
    <scope>NUCLEOTIDE SEQUENCE</scope>
    <source>
        <strain evidence="2">BIUV-7</strain>
    </source>
</reference>
<dbReference type="Pfam" id="PF00501">
    <property type="entry name" value="AMP-binding"/>
    <property type="match status" value="1"/>
</dbReference>
<dbReference type="InterPro" id="IPR045851">
    <property type="entry name" value="AMP-bd_C_sf"/>
</dbReference>
<gene>
    <name evidence="2" type="ORF">Q4F19_12280</name>
</gene>
<keyword evidence="3" id="KW-1185">Reference proteome</keyword>
<name>A0ABT8YA12_9SPHN</name>
<sequence length="461" mass="49411">MFDAYVAHHARLRPTAPAIVTAAGATSFATFDAEITRTAILLRTLAGGTDRPVAVEIENVRLNWLVTLALARLGLPSAPGADRDCPLRISDRAAADPTLLIGEREIAAILSGPVPMLARPARAPEDCGRILLSSGTTGQEKRIALSWRMIDASIRNVPVTYGAMPGPWLTATGNHTILGFVLALGCWGLGEALLMPDRPLDGAQLRALRPRLVAMTPGQLDHLLDDLPADMPRQSVRVVTGGGPMPPRLLARTRRALTEDLMSVYGASECGAVAVATPALCDRVPWAAGVVLPGVTVEIVDESGDAVAVGALGHVRIRSDRTANAYLRGEADAFREGWFWPGDLGRLDTQGVLCLEGRADDLMNLGGQKVLPAWIEAAALTAPGVREAAAFSLIDDDGWERCWLAFAVEDGFEEQALGEALRPQLAAAERISWLHVDRLPRNAMGKIERNRLRDLARTITD</sequence>
<dbReference type="Gene3D" id="3.40.50.12780">
    <property type="entry name" value="N-terminal domain of ligase-like"/>
    <property type="match status" value="1"/>
</dbReference>
<proteinExistence type="predicted"/>
<feature type="domain" description="AMP-dependent synthetase/ligase" evidence="1">
    <location>
        <begin position="119"/>
        <end position="327"/>
    </location>
</feature>
<dbReference type="SUPFAM" id="SSF56801">
    <property type="entry name" value="Acetyl-CoA synthetase-like"/>
    <property type="match status" value="1"/>
</dbReference>
<dbReference type="InterPro" id="IPR000873">
    <property type="entry name" value="AMP-dep_synth/lig_dom"/>
</dbReference>
<dbReference type="CDD" id="cd04433">
    <property type="entry name" value="AFD_class_I"/>
    <property type="match status" value="1"/>
</dbReference>
<evidence type="ECO:0000313" key="3">
    <source>
        <dbReference type="Proteomes" id="UP001169764"/>
    </source>
</evidence>
<dbReference type="InterPro" id="IPR050237">
    <property type="entry name" value="ATP-dep_AMP-bd_enzyme"/>
</dbReference>
<dbReference type="GO" id="GO:0016874">
    <property type="term" value="F:ligase activity"/>
    <property type="evidence" value="ECO:0007669"/>
    <property type="project" value="UniProtKB-KW"/>
</dbReference>
<dbReference type="Gene3D" id="3.30.300.30">
    <property type="match status" value="1"/>
</dbReference>
<evidence type="ECO:0000313" key="2">
    <source>
        <dbReference type="EMBL" id="MDO6415160.1"/>
    </source>
</evidence>
<protein>
    <submittedName>
        <fullName evidence="2">Fatty acid--CoA ligase family protein</fullName>
    </submittedName>
</protein>
<keyword evidence="2" id="KW-0436">Ligase</keyword>
<comment type="caution">
    <text evidence="2">The sequence shown here is derived from an EMBL/GenBank/DDBJ whole genome shotgun (WGS) entry which is preliminary data.</text>
</comment>